<feature type="compositionally biased region" description="Basic and acidic residues" evidence="1">
    <location>
        <begin position="129"/>
        <end position="148"/>
    </location>
</feature>
<protein>
    <submittedName>
        <fullName evidence="2">Uncharacterized protein</fullName>
    </submittedName>
</protein>
<evidence type="ECO:0000256" key="1">
    <source>
        <dbReference type="SAM" id="MobiDB-lite"/>
    </source>
</evidence>
<organism evidence="2 3">
    <name type="scientific">Zopfia rhizophila CBS 207.26</name>
    <dbReference type="NCBI Taxonomy" id="1314779"/>
    <lineage>
        <taxon>Eukaryota</taxon>
        <taxon>Fungi</taxon>
        <taxon>Dikarya</taxon>
        <taxon>Ascomycota</taxon>
        <taxon>Pezizomycotina</taxon>
        <taxon>Dothideomycetes</taxon>
        <taxon>Dothideomycetes incertae sedis</taxon>
        <taxon>Zopfiaceae</taxon>
        <taxon>Zopfia</taxon>
    </lineage>
</organism>
<evidence type="ECO:0000313" key="2">
    <source>
        <dbReference type="EMBL" id="KAF2182590.1"/>
    </source>
</evidence>
<feature type="region of interest" description="Disordered" evidence="1">
    <location>
        <begin position="24"/>
        <end position="43"/>
    </location>
</feature>
<proteinExistence type="predicted"/>
<sequence>MAPQESVKTINDNFPLNNVYVKRDYEKERFEGPEDGTGDKKNEVELTNSDLRAVKEDAFDIDFWINHFYDTEYDDWFDANDDDTKPTSYSPKKSRQGKQDNNSKERKKKQDRQVQRCPAKSSTGRQQAHKAEQRTQEEIQDSNNKKTEQSQTNLLQKHNPNEEAQGPKCKSSIRDDESNDSIKATPIPQPADPRLSGLSSTKRKQATKEDMQERYAKTPKTSRTLQEQQ</sequence>
<gene>
    <name evidence="2" type="ORF">K469DRAFT_690708</name>
</gene>
<dbReference type="EMBL" id="ML994647">
    <property type="protein sequence ID" value="KAF2182590.1"/>
    <property type="molecule type" value="Genomic_DNA"/>
</dbReference>
<keyword evidence="3" id="KW-1185">Reference proteome</keyword>
<feature type="compositionally biased region" description="Basic and acidic residues" evidence="1">
    <location>
        <begin position="206"/>
        <end position="216"/>
    </location>
</feature>
<feature type="region of interest" description="Disordered" evidence="1">
    <location>
        <begin position="75"/>
        <end position="229"/>
    </location>
</feature>
<feature type="compositionally biased region" description="Polar residues" evidence="1">
    <location>
        <begin position="149"/>
        <end position="158"/>
    </location>
</feature>
<accession>A0A6A6DXA1</accession>
<name>A0A6A6DXA1_9PEZI</name>
<evidence type="ECO:0000313" key="3">
    <source>
        <dbReference type="Proteomes" id="UP000800200"/>
    </source>
</evidence>
<feature type="compositionally biased region" description="Polar residues" evidence="1">
    <location>
        <begin position="219"/>
        <end position="229"/>
    </location>
</feature>
<dbReference type="Proteomes" id="UP000800200">
    <property type="component" value="Unassembled WGS sequence"/>
</dbReference>
<dbReference type="AlphaFoldDB" id="A0A6A6DXA1"/>
<reference evidence="2" key="1">
    <citation type="journal article" date="2020" name="Stud. Mycol.">
        <title>101 Dothideomycetes genomes: a test case for predicting lifestyles and emergence of pathogens.</title>
        <authorList>
            <person name="Haridas S."/>
            <person name="Albert R."/>
            <person name="Binder M."/>
            <person name="Bloem J."/>
            <person name="Labutti K."/>
            <person name="Salamov A."/>
            <person name="Andreopoulos B."/>
            <person name="Baker S."/>
            <person name="Barry K."/>
            <person name="Bills G."/>
            <person name="Bluhm B."/>
            <person name="Cannon C."/>
            <person name="Castanera R."/>
            <person name="Culley D."/>
            <person name="Daum C."/>
            <person name="Ezra D."/>
            <person name="Gonzalez J."/>
            <person name="Henrissat B."/>
            <person name="Kuo A."/>
            <person name="Liang C."/>
            <person name="Lipzen A."/>
            <person name="Lutzoni F."/>
            <person name="Magnuson J."/>
            <person name="Mondo S."/>
            <person name="Nolan M."/>
            <person name="Ohm R."/>
            <person name="Pangilinan J."/>
            <person name="Park H.-J."/>
            <person name="Ramirez L."/>
            <person name="Alfaro M."/>
            <person name="Sun H."/>
            <person name="Tritt A."/>
            <person name="Yoshinaga Y."/>
            <person name="Zwiers L.-H."/>
            <person name="Turgeon B."/>
            <person name="Goodwin S."/>
            <person name="Spatafora J."/>
            <person name="Crous P."/>
            <person name="Grigoriev I."/>
        </authorList>
    </citation>
    <scope>NUCLEOTIDE SEQUENCE</scope>
    <source>
        <strain evidence="2">CBS 207.26</strain>
    </source>
</reference>